<accession>A0A4C1WAW1</accession>
<dbReference type="EMBL" id="BGZK01000499">
    <property type="protein sequence ID" value="GBP47274.1"/>
    <property type="molecule type" value="Genomic_DNA"/>
</dbReference>
<evidence type="ECO:0000256" key="1">
    <source>
        <dbReference type="SAM" id="MobiDB-lite"/>
    </source>
</evidence>
<dbReference type="Proteomes" id="UP000299102">
    <property type="component" value="Unassembled WGS sequence"/>
</dbReference>
<name>A0A4C1WAW1_EUMVA</name>
<evidence type="ECO:0000313" key="2">
    <source>
        <dbReference type="EMBL" id="GBP47274.1"/>
    </source>
</evidence>
<dbReference type="AlphaFoldDB" id="A0A4C1WAW1"/>
<sequence length="87" mass="9935">MPILIPTQCIERETNIKTKNSESALVYPSLGYPQNNDVLPQLWIQPPEMYPAQSTRLPQPADYGLDPNARPGVSFPNAQWHTPQYWN</sequence>
<proteinExistence type="predicted"/>
<organism evidence="2 3">
    <name type="scientific">Eumeta variegata</name>
    <name type="common">Bagworm moth</name>
    <name type="synonym">Eumeta japonica</name>
    <dbReference type="NCBI Taxonomy" id="151549"/>
    <lineage>
        <taxon>Eukaryota</taxon>
        <taxon>Metazoa</taxon>
        <taxon>Ecdysozoa</taxon>
        <taxon>Arthropoda</taxon>
        <taxon>Hexapoda</taxon>
        <taxon>Insecta</taxon>
        <taxon>Pterygota</taxon>
        <taxon>Neoptera</taxon>
        <taxon>Endopterygota</taxon>
        <taxon>Lepidoptera</taxon>
        <taxon>Glossata</taxon>
        <taxon>Ditrysia</taxon>
        <taxon>Tineoidea</taxon>
        <taxon>Psychidae</taxon>
        <taxon>Oiketicinae</taxon>
        <taxon>Eumeta</taxon>
    </lineage>
</organism>
<feature type="compositionally biased region" description="Polar residues" evidence="1">
    <location>
        <begin position="76"/>
        <end position="87"/>
    </location>
</feature>
<keyword evidence="3" id="KW-1185">Reference proteome</keyword>
<evidence type="ECO:0000313" key="3">
    <source>
        <dbReference type="Proteomes" id="UP000299102"/>
    </source>
</evidence>
<protein>
    <submittedName>
        <fullName evidence="2">Uncharacterized protein</fullName>
    </submittedName>
</protein>
<reference evidence="2 3" key="1">
    <citation type="journal article" date="2019" name="Commun. Biol.">
        <title>The bagworm genome reveals a unique fibroin gene that provides high tensile strength.</title>
        <authorList>
            <person name="Kono N."/>
            <person name="Nakamura H."/>
            <person name="Ohtoshi R."/>
            <person name="Tomita M."/>
            <person name="Numata K."/>
            <person name="Arakawa K."/>
        </authorList>
    </citation>
    <scope>NUCLEOTIDE SEQUENCE [LARGE SCALE GENOMIC DNA]</scope>
</reference>
<comment type="caution">
    <text evidence="2">The sequence shown here is derived from an EMBL/GenBank/DDBJ whole genome shotgun (WGS) entry which is preliminary data.</text>
</comment>
<gene>
    <name evidence="2" type="ORF">EVAR_38038_1</name>
</gene>
<feature type="region of interest" description="Disordered" evidence="1">
    <location>
        <begin position="62"/>
        <end position="87"/>
    </location>
</feature>